<dbReference type="PROSITE" id="PS51293">
    <property type="entry name" value="SANT"/>
    <property type="match status" value="1"/>
</dbReference>
<dbReference type="GO" id="GO:0005634">
    <property type="term" value="C:nucleus"/>
    <property type="evidence" value="ECO:0007669"/>
    <property type="project" value="UniProtKB-SubCell"/>
</dbReference>
<evidence type="ECO:0000313" key="8">
    <source>
        <dbReference type="Proteomes" id="UP000737018"/>
    </source>
</evidence>
<feature type="compositionally biased region" description="Polar residues" evidence="5">
    <location>
        <begin position="929"/>
        <end position="940"/>
    </location>
</feature>
<organism evidence="7 8">
    <name type="scientific">Castanea mollissima</name>
    <name type="common">Chinese chestnut</name>
    <dbReference type="NCBI Taxonomy" id="60419"/>
    <lineage>
        <taxon>Eukaryota</taxon>
        <taxon>Viridiplantae</taxon>
        <taxon>Streptophyta</taxon>
        <taxon>Embryophyta</taxon>
        <taxon>Tracheophyta</taxon>
        <taxon>Spermatophyta</taxon>
        <taxon>Magnoliopsida</taxon>
        <taxon>eudicotyledons</taxon>
        <taxon>Gunneridae</taxon>
        <taxon>Pentapetalae</taxon>
        <taxon>rosids</taxon>
        <taxon>fabids</taxon>
        <taxon>Fagales</taxon>
        <taxon>Fagaceae</taxon>
        <taxon>Castanea</taxon>
    </lineage>
</organism>
<dbReference type="InterPro" id="IPR009057">
    <property type="entry name" value="Homeodomain-like_sf"/>
</dbReference>
<dbReference type="InterPro" id="IPR017884">
    <property type="entry name" value="SANT_dom"/>
</dbReference>
<evidence type="ECO:0000259" key="6">
    <source>
        <dbReference type="PROSITE" id="PS51293"/>
    </source>
</evidence>
<comment type="caution">
    <text evidence="7">The sequence shown here is derived from an EMBL/GenBank/DDBJ whole genome shotgun (WGS) entry which is preliminary data.</text>
</comment>
<dbReference type="FunFam" id="1.10.10.60:FF:000374">
    <property type="entry name" value="Arginine-glutamic acid dipeptide repeat protein"/>
    <property type="match status" value="1"/>
</dbReference>
<dbReference type="Pfam" id="PF24662">
    <property type="entry name" value="DUF7650"/>
    <property type="match status" value="1"/>
</dbReference>
<feature type="compositionally biased region" description="Polar residues" evidence="5">
    <location>
        <begin position="950"/>
        <end position="963"/>
    </location>
</feature>
<feature type="region of interest" description="Disordered" evidence="5">
    <location>
        <begin position="921"/>
        <end position="965"/>
    </location>
</feature>
<evidence type="ECO:0000256" key="4">
    <source>
        <dbReference type="ARBA" id="ARBA00023242"/>
    </source>
</evidence>
<dbReference type="InterPro" id="IPR056067">
    <property type="entry name" value="DUF7650"/>
</dbReference>
<dbReference type="Pfam" id="PF25826">
    <property type="entry name" value="DUF7952"/>
    <property type="match status" value="1"/>
</dbReference>
<dbReference type="AlphaFoldDB" id="A0A8J4Q5L0"/>
<dbReference type="GO" id="GO:0003714">
    <property type="term" value="F:transcription corepressor activity"/>
    <property type="evidence" value="ECO:0007669"/>
    <property type="project" value="TreeGrafter"/>
</dbReference>
<accession>A0A8J4Q5L0</accession>
<gene>
    <name evidence="7" type="ORF">CMV_029232</name>
</gene>
<dbReference type="OrthoDB" id="6147534at2759"/>
<keyword evidence="8" id="KW-1185">Reference proteome</keyword>
<dbReference type="Proteomes" id="UP000737018">
    <property type="component" value="Unassembled WGS sequence"/>
</dbReference>
<dbReference type="PANTHER" id="PTHR13859">
    <property type="entry name" value="ATROPHIN-RELATED"/>
    <property type="match status" value="1"/>
</dbReference>
<comment type="subcellular location">
    <subcellularLocation>
        <location evidence="1">Nucleus</location>
    </subcellularLocation>
</comment>
<keyword evidence="2" id="KW-0805">Transcription regulation</keyword>
<dbReference type="SUPFAM" id="SSF46689">
    <property type="entry name" value="Homeodomain-like"/>
    <property type="match status" value="1"/>
</dbReference>
<dbReference type="InterPro" id="IPR057712">
    <property type="entry name" value="DUF7952"/>
</dbReference>
<evidence type="ECO:0000256" key="3">
    <source>
        <dbReference type="ARBA" id="ARBA00023163"/>
    </source>
</evidence>
<dbReference type="Gene3D" id="1.10.10.60">
    <property type="entry name" value="Homeodomain-like"/>
    <property type="match status" value="1"/>
</dbReference>
<keyword evidence="3" id="KW-0804">Transcription</keyword>
<dbReference type="EMBL" id="JRKL02012648">
    <property type="protein sequence ID" value="KAF3944285.1"/>
    <property type="molecule type" value="Genomic_DNA"/>
</dbReference>
<proteinExistence type="predicted"/>
<feature type="domain" description="SANT" evidence="6">
    <location>
        <begin position="204"/>
        <end position="256"/>
    </location>
</feature>
<protein>
    <recommendedName>
        <fullName evidence="6">SANT domain-containing protein</fullName>
    </recommendedName>
</protein>
<evidence type="ECO:0000256" key="1">
    <source>
        <dbReference type="ARBA" id="ARBA00004123"/>
    </source>
</evidence>
<evidence type="ECO:0000256" key="5">
    <source>
        <dbReference type="SAM" id="MobiDB-lite"/>
    </source>
</evidence>
<name>A0A8J4Q5L0_9ROSI</name>
<reference evidence="7" key="1">
    <citation type="submission" date="2020-03" db="EMBL/GenBank/DDBJ databases">
        <title>Castanea mollissima Vanexum genome sequencing.</title>
        <authorList>
            <person name="Staton M."/>
        </authorList>
    </citation>
    <scope>NUCLEOTIDE SEQUENCE</scope>
    <source>
        <tissue evidence="7">Leaf</tissue>
    </source>
</reference>
<keyword evidence="4" id="KW-0539">Nucleus</keyword>
<evidence type="ECO:0000256" key="2">
    <source>
        <dbReference type="ARBA" id="ARBA00023015"/>
    </source>
</evidence>
<sequence length="1031" mass="115556">MPSTRLCFSRGFFELSSFSMEQMESLQLDHDGNCFEEASDKQLLPPGSPEERDIFGDPQVNTRVGEDYQVEIPSLMTKFEHAQLLMNPTDSGVTVDVSHSFLMGLPIPIMWVQEVNKIEDGTWEFVSNHDESGNPNVQVKSRNRKKIHLKLKKRCTVNSLEPSNVLGLDHDKESRTADVGNMVAGKASLVGVHKSKRYYPVPGAKSDPWSDAEVNGFLLGLYIFGKNFISIKRFIQNKEMGEMLSFYYGEFYRSDRYRRWSDSRKVRNRKCITGRKIFTGWRLQELLSRLLPQVPEEFQSTLVEGSKSFAEGRTSLEEFVCSLKSTVGIHILVEAIGIGKGKEDLTGLAMEPGKTNHIFQVCPNLPTGKACSSLSSSEILKFLTGGFRLSKARCSDIFWEAVWPRLLAKGWHSEQPKDQGYVTLRHYLVFLMPGVKKFSRRKLVKGDHYFDSVSDVLSKVASEPKLLDFEAEEATVRSSTEDGLVPEVTSDPDDPSNYQRHCYLKPRVSICNQNGMKFTVVDTSSVHGGKSSNVRELRYLPVESKRTSKLFNHLNDNEGKFFKNSMDGYEVSATDMPLNIEMNINKPNHTEGTIGEKRPNGMKFTVVDTSLLHGKKSSKVRELRYSPVELKSNSELTTFLRETEGTSEDSRDGDEDGHALDAANILLNSDKNIISDSDNTNQKAIINNSDATANKIMESHQDEKTTTSDDRQLNRTIKHQFSRRVKSGHSNFVAPVIKRRKLTSCANAKKNCIAEDLSEDLNSKKTGLSVALNPPDAGKNVSSQVGSQEKVSSIIYAAKSSPEEESGGGILSGNLSGMKTSYLENETHQSLPSFDLNLPQGLQESENGEAVVMEVKDRQRVNEDVSCFPSKKIEPVPDTLKTSFDMGTAEQQPEMNPRRQGTRNRPPTVRVLEALAHGYLNTPRKQKSGEVQTRENPFSNHTRKARSRVKVTSTRGNSSTKTMQMEEKEVKEACNINKDVVSQPLDQIERSGSLATRDLTTRCPEVLRTISQLSFVEGLLLTGDWHNLEKL</sequence>
<feature type="region of interest" description="Disordered" evidence="5">
    <location>
        <begin position="477"/>
        <end position="497"/>
    </location>
</feature>
<dbReference type="PANTHER" id="PTHR13859:SF31">
    <property type="entry name" value="ELM2 DOMAIN-CONTAINING PROTEIN"/>
    <property type="match status" value="1"/>
</dbReference>
<evidence type="ECO:0000313" key="7">
    <source>
        <dbReference type="EMBL" id="KAF3944285.1"/>
    </source>
</evidence>